<name>A0AAE0WWM7_9PEZI</name>
<feature type="region of interest" description="Disordered" evidence="2">
    <location>
        <begin position="343"/>
        <end position="376"/>
    </location>
</feature>
<feature type="region of interest" description="Disordered" evidence="2">
    <location>
        <begin position="13"/>
        <end position="76"/>
    </location>
</feature>
<dbReference type="Proteomes" id="UP001274830">
    <property type="component" value="Unassembled WGS sequence"/>
</dbReference>
<evidence type="ECO:0000313" key="4">
    <source>
        <dbReference type="EMBL" id="KAK3679263.1"/>
    </source>
</evidence>
<evidence type="ECO:0000313" key="5">
    <source>
        <dbReference type="Proteomes" id="UP001274830"/>
    </source>
</evidence>
<feature type="compositionally biased region" description="Basic residues" evidence="2">
    <location>
        <begin position="346"/>
        <end position="358"/>
    </location>
</feature>
<evidence type="ECO:0000256" key="1">
    <source>
        <dbReference type="SAM" id="Coils"/>
    </source>
</evidence>
<keyword evidence="5" id="KW-1185">Reference proteome</keyword>
<protein>
    <recommendedName>
        <fullName evidence="3">DUF7626 domain-containing protein</fullName>
    </recommendedName>
</protein>
<accession>A0AAE0WWM7</accession>
<sequence>MVARTLKLLFAGTLPNESEEASGNDDTPTNVFDDSDAKEDVYYENPQTGEHSILKRAHSPSTSHRPTKGTRVQGGKAAVPKRILADYDSDDGRIIHLKQQGFSDEYVAQSLIQEGRIRYVPKTVGSRWLRLRKALEKAEEERLDDELSDWHAGEDAKLEASFALIEKNYQDEMGRITEKKWKAVADDLALRMGTKKKYTHTACRERHHGLESGEALLPIEIDQDQEGRRVLRETRIAAAKQRQIDEAAEQQRLEDEKKAKSEAKKVMLQEKEDLRVAAQLRKMANNAEQAQLRAERNAEKERMTVQKRIAQEKLARQIDWAKAQKVAEKAILKQFGLKVKATQAKKTVKGKGSRKRRASSLDDGSDGSDADDEKTMVTFDDGDVEASAHEDYDEDVVDDYHSMLGDDIADVRDLTPIPKPPQPLHVAVTRNTLEDPRSIMTLNELDVLLTTRKMPARTAAESQPQIVARVCAADEALSTTEQFELLQSYLESKKGSKAARLHRIATYEAKAGVAALQGIKATDPEFKRSYEGYKGQYASLLEE</sequence>
<dbReference type="EMBL" id="JAUTXT010000002">
    <property type="protein sequence ID" value="KAK3679263.1"/>
    <property type="molecule type" value="Genomic_DNA"/>
</dbReference>
<organism evidence="4 5">
    <name type="scientific">Recurvomyces mirabilis</name>
    <dbReference type="NCBI Taxonomy" id="574656"/>
    <lineage>
        <taxon>Eukaryota</taxon>
        <taxon>Fungi</taxon>
        <taxon>Dikarya</taxon>
        <taxon>Ascomycota</taxon>
        <taxon>Pezizomycotina</taxon>
        <taxon>Dothideomycetes</taxon>
        <taxon>Dothideomycetidae</taxon>
        <taxon>Mycosphaerellales</taxon>
        <taxon>Teratosphaeriaceae</taxon>
        <taxon>Recurvomyces</taxon>
    </lineage>
</organism>
<feature type="compositionally biased region" description="Acidic residues" evidence="2">
    <location>
        <begin position="363"/>
        <end position="372"/>
    </location>
</feature>
<evidence type="ECO:0000256" key="2">
    <source>
        <dbReference type="SAM" id="MobiDB-lite"/>
    </source>
</evidence>
<evidence type="ECO:0000259" key="3">
    <source>
        <dbReference type="Pfam" id="PF24625"/>
    </source>
</evidence>
<keyword evidence="1" id="KW-0175">Coiled coil</keyword>
<proteinExistence type="predicted"/>
<comment type="caution">
    <text evidence="4">The sequence shown here is derived from an EMBL/GenBank/DDBJ whole genome shotgun (WGS) entry which is preliminary data.</text>
</comment>
<feature type="coiled-coil region" evidence="1">
    <location>
        <begin position="253"/>
        <end position="300"/>
    </location>
</feature>
<gene>
    <name evidence="4" type="ORF">LTR78_000824</name>
</gene>
<dbReference type="InterPro" id="IPR056043">
    <property type="entry name" value="DUF7626"/>
</dbReference>
<reference evidence="4" key="1">
    <citation type="submission" date="2023-07" db="EMBL/GenBank/DDBJ databases">
        <title>Black Yeasts Isolated from many extreme environments.</title>
        <authorList>
            <person name="Coleine C."/>
            <person name="Stajich J.E."/>
            <person name="Selbmann L."/>
        </authorList>
    </citation>
    <scope>NUCLEOTIDE SEQUENCE</scope>
    <source>
        <strain evidence="4">CCFEE 5485</strain>
    </source>
</reference>
<dbReference type="AlphaFoldDB" id="A0AAE0WWM7"/>
<dbReference type="Pfam" id="PF24625">
    <property type="entry name" value="DUF7626"/>
    <property type="match status" value="1"/>
</dbReference>
<feature type="domain" description="DUF7626" evidence="3">
    <location>
        <begin position="86"/>
        <end position="139"/>
    </location>
</feature>